<gene>
    <name evidence="1" type="ORF">H0G86_008325</name>
</gene>
<accession>A0A8G0PG14</accession>
<keyword evidence="2" id="KW-1185">Reference proteome</keyword>
<sequence>MSPDKSSHSRPHNRLKHLQHLHLASIPQVIPHFKPRGKRLKGQWTIFCSAYIKEPSPATTLDMNEDC</sequence>
<name>A0A8G0PG14_9HYPO</name>
<organism evidence="1 2">
    <name type="scientific">Trichoderma simmonsii</name>
    <dbReference type="NCBI Taxonomy" id="1491479"/>
    <lineage>
        <taxon>Eukaryota</taxon>
        <taxon>Fungi</taxon>
        <taxon>Dikarya</taxon>
        <taxon>Ascomycota</taxon>
        <taxon>Pezizomycotina</taxon>
        <taxon>Sordariomycetes</taxon>
        <taxon>Hypocreomycetidae</taxon>
        <taxon>Hypocreales</taxon>
        <taxon>Hypocreaceae</taxon>
        <taxon>Trichoderma</taxon>
    </lineage>
</organism>
<proteinExistence type="predicted"/>
<evidence type="ECO:0000313" key="1">
    <source>
        <dbReference type="EMBL" id="QYT01281.1"/>
    </source>
</evidence>
<evidence type="ECO:0000313" key="2">
    <source>
        <dbReference type="Proteomes" id="UP000826661"/>
    </source>
</evidence>
<protein>
    <submittedName>
        <fullName evidence="1">Uncharacterized protein</fullName>
    </submittedName>
</protein>
<reference evidence="1 2" key="1">
    <citation type="journal article" date="2021" name="BMC Genomics">
        <title>Telomere-to-telomere genome assembly of asparaginase-producing Trichoderma simmonsii.</title>
        <authorList>
            <person name="Chung D."/>
            <person name="Kwon Y.M."/>
            <person name="Yang Y."/>
        </authorList>
    </citation>
    <scope>NUCLEOTIDE SEQUENCE [LARGE SCALE GENOMIC DNA]</scope>
    <source>
        <strain evidence="1 2">GH-Sj1</strain>
    </source>
</reference>
<dbReference type="EMBL" id="CP075867">
    <property type="protein sequence ID" value="QYT01281.1"/>
    <property type="molecule type" value="Genomic_DNA"/>
</dbReference>
<dbReference type="AlphaFoldDB" id="A0A8G0PG14"/>
<dbReference type="Proteomes" id="UP000826661">
    <property type="component" value="Chromosome IV"/>
</dbReference>